<dbReference type="InterPro" id="IPR009057">
    <property type="entry name" value="Homeodomain-like_sf"/>
</dbReference>
<evidence type="ECO:0000256" key="2">
    <source>
        <dbReference type="ARBA" id="ARBA00023125"/>
    </source>
</evidence>
<evidence type="ECO:0000259" key="5">
    <source>
        <dbReference type="PROSITE" id="PS50977"/>
    </source>
</evidence>
<proteinExistence type="predicted"/>
<dbReference type="RefSeq" id="WP_379765864.1">
    <property type="nucleotide sequence ID" value="NZ_JBHSMZ010000001.1"/>
</dbReference>
<dbReference type="EMBL" id="JBHSMZ010000001">
    <property type="protein sequence ID" value="MFC5547139.1"/>
    <property type="molecule type" value="Genomic_DNA"/>
</dbReference>
<accession>A0ABW0RQM6</accession>
<evidence type="ECO:0000256" key="1">
    <source>
        <dbReference type="ARBA" id="ARBA00023015"/>
    </source>
</evidence>
<keyword evidence="7" id="KW-1185">Reference proteome</keyword>
<dbReference type="SUPFAM" id="SSF48498">
    <property type="entry name" value="Tetracyclin repressor-like, C-terminal domain"/>
    <property type="match status" value="1"/>
</dbReference>
<gene>
    <name evidence="6" type="ORF">ACFPO9_01255</name>
</gene>
<dbReference type="InterPro" id="IPR001647">
    <property type="entry name" value="HTH_TetR"/>
</dbReference>
<reference evidence="7" key="1">
    <citation type="journal article" date="2019" name="Int. J. Syst. Evol. Microbiol.">
        <title>The Global Catalogue of Microorganisms (GCM) 10K type strain sequencing project: providing services to taxonomists for standard genome sequencing and annotation.</title>
        <authorList>
            <consortium name="The Broad Institute Genomics Platform"/>
            <consortium name="The Broad Institute Genome Sequencing Center for Infectious Disease"/>
            <person name="Wu L."/>
            <person name="Ma J."/>
        </authorList>
    </citation>
    <scope>NUCLEOTIDE SEQUENCE [LARGE SCALE GENOMIC DNA]</scope>
    <source>
        <strain evidence="7">CGMCC 4.5798</strain>
    </source>
</reference>
<keyword evidence="3" id="KW-0804">Transcription</keyword>
<evidence type="ECO:0000256" key="4">
    <source>
        <dbReference type="PROSITE-ProRule" id="PRU00335"/>
    </source>
</evidence>
<feature type="domain" description="HTH tetR-type" evidence="5">
    <location>
        <begin position="10"/>
        <end position="70"/>
    </location>
</feature>
<dbReference type="Gene3D" id="1.10.10.60">
    <property type="entry name" value="Homeodomain-like"/>
    <property type="match status" value="1"/>
</dbReference>
<dbReference type="PROSITE" id="PS50977">
    <property type="entry name" value="HTH_TETR_2"/>
    <property type="match status" value="1"/>
</dbReference>
<dbReference type="InterPro" id="IPR036271">
    <property type="entry name" value="Tet_transcr_reg_TetR-rel_C_sf"/>
</dbReference>
<evidence type="ECO:0000313" key="7">
    <source>
        <dbReference type="Proteomes" id="UP001596086"/>
    </source>
</evidence>
<keyword evidence="1" id="KW-0805">Transcription regulation</keyword>
<protein>
    <submittedName>
        <fullName evidence="6">TetR/AcrR family transcriptional regulator</fullName>
    </submittedName>
</protein>
<name>A0ABW0RQM6_9BURK</name>
<evidence type="ECO:0000256" key="3">
    <source>
        <dbReference type="ARBA" id="ARBA00023163"/>
    </source>
</evidence>
<organism evidence="6 7">
    <name type="scientific">Massilia aerilata</name>
    <dbReference type="NCBI Taxonomy" id="453817"/>
    <lineage>
        <taxon>Bacteria</taxon>
        <taxon>Pseudomonadati</taxon>
        <taxon>Pseudomonadota</taxon>
        <taxon>Betaproteobacteria</taxon>
        <taxon>Burkholderiales</taxon>
        <taxon>Oxalobacteraceae</taxon>
        <taxon>Telluria group</taxon>
        <taxon>Massilia</taxon>
    </lineage>
</organism>
<sequence>MSAVRSPRHQQSHERILDAAARAVRRSGVAGVGVAEVMKEAGLTHGGFYAHFESRDALLAEALEHAGSQSNANVRERMRARMDAGESPLRALVGEYLSGRHMEALELGCPVAAVSSDMQRAGDGLRAVSQSRVRGLARLVEGTLAADAAPGSAWAIAAGLVGAIQLARVLGAEEGSKVLQACREALLAQYDRPAKA</sequence>
<evidence type="ECO:0000313" key="6">
    <source>
        <dbReference type="EMBL" id="MFC5547139.1"/>
    </source>
</evidence>
<keyword evidence="2 4" id="KW-0238">DNA-binding</keyword>
<dbReference type="Proteomes" id="UP001596086">
    <property type="component" value="Unassembled WGS sequence"/>
</dbReference>
<dbReference type="SUPFAM" id="SSF46689">
    <property type="entry name" value="Homeodomain-like"/>
    <property type="match status" value="1"/>
</dbReference>
<dbReference type="PANTHER" id="PTHR47506">
    <property type="entry name" value="TRANSCRIPTIONAL REGULATORY PROTEIN"/>
    <property type="match status" value="1"/>
</dbReference>
<dbReference type="Pfam" id="PF00440">
    <property type="entry name" value="TetR_N"/>
    <property type="match status" value="1"/>
</dbReference>
<feature type="DNA-binding region" description="H-T-H motif" evidence="4">
    <location>
        <begin position="33"/>
        <end position="52"/>
    </location>
</feature>
<dbReference type="Gene3D" id="1.10.357.10">
    <property type="entry name" value="Tetracycline Repressor, domain 2"/>
    <property type="match status" value="1"/>
</dbReference>
<dbReference type="PRINTS" id="PR00455">
    <property type="entry name" value="HTHTETR"/>
</dbReference>
<comment type="caution">
    <text evidence="6">The sequence shown here is derived from an EMBL/GenBank/DDBJ whole genome shotgun (WGS) entry which is preliminary data.</text>
</comment>
<dbReference type="PANTHER" id="PTHR47506:SF7">
    <property type="entry name" value="TRANSCRIPTIONAL REGULATORY PROTEIN"/>
    <property type="match status" value="1"/>
</dbReference>